<dbReference type="AlphaFoldDB" id="A0A6G4WIX7"/>
<evidence type="ECO:0000313" key="1">
    <source>
        <dbReference type="EMBL" id="NGO54559.1"/>
    </source>
</evidence>
<proteinExistence type="predicted"/>
<keyword evidence="2" id="KW-1185">Reference proteome</keyword>
<accession>A0A6G4WIX7</accession>
<sequence length="196" mass="21694">MLAAARAAAGNRHFSPRGTVRCAGSPMFRNQRARDLACLLDLDPTVREWSCLPLVLRSGDVGHVPDFLVVRGEGACLVDAVETVEDPSTHWIEGEALRHDCTYERVAAHEIKAGARLANARDLLRYARWQCPLGDRVRLLAALEEQGSMAVAECMPAFRETPPIAGLSSLILHRFVEIDLDEARIGPETQVRRCRD</sequence>
<dbReference type="Proteomes" id="UP001642900">
    <property type="component" value="Unassembled WGS sequence"/>
</dbReference>
<reference evidence="1 2" key="1">
    <citation type="submission" date="2020-02" db="EMBL/GenBank/DDBJ databases">
        <title>Genome sequence of strain CCNWXJ40-4.</title>
        <authorList>
            <person name="Gao J."/>
            <person name="Sun J."/>
        </authorList>
    </citation>
    <scope>NUCLEOTIDE SEQUENCE [LARGE SCALE GENOMIC DNA]</scope>
    <source>
        <strain evidence="1 2">CCNWXJ 40-4</strain>
    </source>
</reference>
<organism evidence="1 2">
    <name type="scientific">Allomesorhizobium camelthorni</name>
    <dbReference type="NCBI Taxonomy" id="475069"/>
    <lineage>
        <taxon>Bacteria</taxon>
        <taxon>Pseudomonadati</taxon>
        <taxon>Pseudomonadota</taxon>
        <taxon>Alphaproteobacteria</taxon>
        <taxon>Hyphomicrobiales</taxon>
        <taxon>Phyllobacteriaceae</taxon>
        <taxon>Allomesorhizobium</taxon>
    </lineage>
</organism>
<name>A0A6G4WIX7_9HYPH</name>
<gene>
    <name evidence="1" type="ORF">G6N73_26125</name>
</gene>
<evidence type="ECO:0000313" key="2">
    <source>
        <dbReference type="Proteomes" id="UP001642900"/>
    </source>
</evidence>
<dbReference type="EMBL" id="JAAKZF010000056">
    <property type="protein sequence ID" value="NGO54559.1"/>
    <property type="molecule type" value="Genomic_DNA"/>
</dbReference>
<evidence type="ECO:0008006" key="3">
    <source>
        <dbReference type="Google" id="ProtNLM"/>
    </source>
</evidence>
<comment type="caution">
    <text evidence="1">The sequence shown here is derived from an EMBL/GenBank/DDBJ whole genome shotgun (WGS) entry which is preliminary data.</text>
</comment>
<protein>
    <recommendedName>
        <fullName evidence="3">TnsA endonuclease N-terminal domain-containing protein</fullName>
    </recommendedName>
</protein>